<organism evidence="5 6">
    <name type="scientific">Candidatus Nitrosopumilus koreensis AR1</name>
    <dbReference type="NCBI Taxonomy" id="1229908"/>
    <lineage>
        <taxon>Archaea</taxon>
        <taxon>Nitrososphaerota</taxon>
        <taxon>Nitrososphaeria</taxon>
        <taxon>Nitrosopumilales</taxon>
        <taxon>Nitrosopumilaceae</taxon>
        <taxon>Nitrosopumilus</taxon>
    </lineage>
</organism>
<dbReference type="Proteomes" id="UP000006101">
    <property type="component" value="Chromosome"/>
</dbReference>
<proteinExistence type="inferred from homology"/>
<reference evidence="5 6" key="1">
    <citation type="journal article" date="2012" name="J. Bacteriol.">
        <title>Draft Genome Sequence of an Ammonia-Oxidizing Archaeon, "Candidatus Nitrosopumilus koreensis" AR1, from Marine Sediment.</title>
        <authorList>
            <person name="Park S.J."/>
            <person name="Kim J.G."/>
            <person name="Jung M.Y."/>
            <person name="Kim S.J."/>
            <person name="Cha I.T."/>
            <person name="Kwon K."/>
            <person name="Lee J.H."/>
            <person name="Rhee S.K."/>
        </authorList>
    </citation>
    <scope>NUCLEOTIDE SEQUENCE [LARGE SCALE GENOMIC DNA]</scope>
    <source>
        <strain evidence="5 6">AR1</strain>
    </source>
</reference>
<protein>
    <submittedName>
        <fullName evidence="5">GTPase</fullName>
    </submittedName>
</protein>
<dbReference type="GO" id="GO:0003924">
    <property type="term" value="F:GTPase activity"/>
    <property type="evidence" value="ECO:0007669"/>
    <property type="project" value="TreeGrafter"/>
</dbReference>
<dbReference type="PATRIC" id="fig|1229908.8.peg.2109"/>
<accession>K0B8G9</accession>
<dbReference type="PANTHER" id="PTHR21231">
    <property type="entry name" value="XPA-BINDING PROTEIN 1-RELATED"/>
    <property type="match status" value="1"/>
</dbReference>
<evidence type="ECO:0000256" key="3">
    <source>
        <dbReference type="ARBA" id="ARBA00022801"/>
    </source>
</evidence>
<keyword evidence="3" id="KW-0378">Hydrolase</keyword>
<dbReference type="HOGENOM" id="CLU_037460_3_0_2"/>
<dbReference type="InterPro" id="IPR004130">
    <property type="entry name" value="Gpn"/>
</dbReference>
<name>K0B8G9_9ARCH</name>
<evidence type="ECO:0000256" key="2">
    <source>
        <dbReference type="ARBA" id="ARBA00022741"/>
    </source>
</evidence>
<dbReference type="SUPFAM" id="SSF52540">
    <property type="entry name" value="P-loop containing nucleoside triphosphate hydrolases"/>
    <property type="match status" value="1"/>
</dbReference>
<dbReference type="Pfam" id="PF03029">
    <property type="entry name" value="ATP_bind_1"/>
    <property type="match status" value="1"/>
</dbReference>
<dbReference type="KEGG" id="nkr:NKOR_09795"/>
<evidence type="ECO:0000256" key="4">
    <source>
        <dbReference type="ARBA" id="ARBA00023134"/>
    </source>
</evidence>
<keyword evidence="2" id="KW-0547">Nucleotide-binding</keyword>
<gene>
    <name evidence="5" type="ORF">NKOR_09795</name>
</gene>
<evidence type="ECO:0000313" key="5">
    <source>
        <dbReference type="EMBL" id="AFS81804.1"/>
    </source>
</evidence>
<dbReference type="GO" id="GO:0005525">
    <property type="term" value="F:GTP binding"/>
    <property type="evidence" value="ECO:0007669"/>
    <property type="project" value="UniProtKB-KW"/>
</dbReference>
<keyword evidence="6" id="KW-1185">Reference proteome</keyword>
<dbReference type="STRING" id="1229908.NKOR_09795"/>
<comment type="similarity">
    <text evidence="1">Belongs to the GPN-loop GTPase family.</text>
</comment>
<evidence type="ECO:0000313" key="6">
    <source>
        <dbReference type="Proteomes" id="UP000006101"/>
    </source>
</evidence>
<dbReference type="InterPro" id="IPR027417">
    <property type="entry name" value="P-loop_NTPase"/>
</dbReference>
<sequence>MNQTGLKTIFVSGTAGSGKSLLSSKLYDYYTKNGAFTSILNLDPGVENLSYSCDVDVRDFVDIVSIMQQYDLGPNGAVVMAADLIASKIDDIQNEVNRVNPDYLIVDTPGQIELFAYRSSGRFLIDNISSEEKTSIFLFDGALITTPVNFVSIALLATSIRLRLNLPTVNVLTKTDLIGANLKNILQWSTSLSTLENAIAKDADGDTYTLTTNILRGLNLSGFAQGLIPISNVTGDGFVNLEGALSRILNLGEEVED</sequence>
<dbReference type="NCBIfam" id="NF010340">
    <property type="entry name" value="PRK13768.1-2"/>
    <property type="match status" value="1"/>
</dbReference>
<keyword evidence="4" id="KW-0342">GTP-binding</keyword>
<dbReference type="Gene3D" id="3.40.50.300">
    <property type="entry name" value="P-loop containing nucleotide triphosphate hydrolases"/>
    <property type="match status" value="1"/>
</dbReference>
<dbReference type="PANTHER" id="PTHR21231:SF8">
    <property type="entry name" value="GPN-LOOP GTPASE 1"/>
    <property type="match status" value="1"/>
</dbReference>
<dbReference type="AlphaFoldDB" id="K0B8G9"/>
<evidence type="ECO:0000256" key="1">
    <source>
        <dbReference type="ARBA" id="ARBA00005290"/>
    </source>
</evidence>
<dbReference type="EMBL" id="CP003842">
    <property type="protein sequence ID" value="AFS81804.1"/>
    <property type="molecule type" value="Genomic_DNA"/>
</dbReference>